<sequence length="317" mass="34245">MAVVLAIALTAVVTVLVVRPVSEKGATEVSSSPKSEFVSAADTGPVSIIIDDPTCDAWNAIAGEYSRAVDAVHWEDRDFNIPASSWTSAQRSMYDTVGKAMTRATDKTMNLAKQTPHRAMRELYEQFIAYTRAFVERISSYVAEDDNFVAASNGAGGSVSNICGAIAYHSAQAIAPVVPAAPEPKEDAKLTDAGEPEKFLLEQGAICTDWLALASKFSDETRAWRETNKSVPATDWDPAQKSINDAVAPIMSANADEMERLGQRSGNPVFEDIAELAAQYRRGFVASLPNYTAADSYLELSATNLVRLINWACQVPL</sequence>
<dbReference type="Proteomes" id="UP000696413">
    <property type="component" value="Unassembled WGS sequence"/>
</dbReference>
<proteinExistence type="predicted"/>
<name>A0ABS6HQM0_MYCGD</name>
<reference evidence="1 2" key="1">
    <citation type="submission" date="2021-05" db="EMBL/GenBank/DDBJ databases">
        <title>Draft Genome Sequences of Clinical Respiratory Isolates of Mycobacterium goodii Recovered in Ireland.</title>
        <authorList>
            <person name="Flanagan P.R."/>
            <person name="Mok S."/>
            <person name="Roycroft E."/>
            <person name="Rogers T.R."/>
            <person name="Fitzgibbon M."/>
        </authorList>
    </citation>
    <scope>NUCLEOTIDE SEQUENCE [LARGE SCALE GENOMIC DNA]</scope>
    <source>
        <strain evidence="1 2">14IE55</strain>
    </source>
</reference>
<evidence type="ECO:0000313" key="2">
    <source>
        <dbReference type="Proteomes" id="UP000696413"/>
    </source>
</evidence>
<dbReference type="RefSeq" id="WP_214395290.1">
    <property type="nucleotide sequence ID" value="NZ_JAHBOM010000013.1"/>
</dbReference>
<evidence type="ECO:0000313" key="1">
    <source>
        <dbReference type="EMBL" id="MBU8824925.1"/>
    </source>
</evidence>
<accession>A0ABS6HQM0</accession>
<evidence type="ECO:0008006" key="3">
    <source>
        <dbReference type="Google" id="ProtNLM"/>
    </source>
</evidence>
<dbReference type="EMBL" id="JAHBOM010000013">
    <property type="protein sequence ID" value="MBU8824925.1"/>
    <property type="molecule type" value="Genomic_DNA"/>
</dbReference>
<comment type="caution">
    <text evidence="1">The sequence shown here is derived from an EMBL/GenBank/DDBJ whole genome shotgun (WGS) entry which is preliminary data.</text>
</comment>
<gene>
    <name evidence="1" type="ORF">KL859_18880</name>
</gene>
<organism evidence="1 2">
    <name type="scientific">Mycolicibacterium goodii</name>
    <name type="common">Mycobacterium goodii</name>
    <dbReference type="NCBI Taxonomy" id="134601"/>
    <lineage>
        <taxon>Bacteria</taxon>
        <taxon>Bacillati</taxon>
        <taxon>Actinomycetota</taxon>
        <taxon>Actinomycetes</taxon>
        <taxon>Mycobacteriales</taxon>
        <taxon>Mycobacteriaceae</taxon>
        <taxon>Mycolicibacterium</taxon>
    </lineage>
</organism>
<protein>
    <recommendedName>
        <fullName evidence="3">Secreted protein</fullName>
    </recommendedName>
</protein>
<keyword evidence="2" id="KW-1185">Reference proteome</keyword>